<sequence>IKENCERCIIIGFPFGEIESVAPHVRLLSNFAWKPIIVQDAVRRFGTIIYGDTSVR</sequence>
<proteinExistence type="predicted"/>
<dbReference type="Proteomes" id="UP000676336">
    <property type="component" value="Unassembled WGS sequence"/>
</dbReference>
<comment type="caution">
    <text evidence="1">The sequence shown here is derived from an EMBL/GenBank/DDBJ whole genome shotgun (WGS) entry which is preliminary data.</text>
</comment>
<name>A0A8S3KHC8_9BILA</name>
<protein>
    <submittedName>
        <fullName evidence="1">Uncharacterized protein</fullName>
    </submittedName>
</protein>
<organism evidence="1 2">
    <name type="scientific">Rotaria magnacalcarata</name>
    <dbReference type="NCBI Taxonomy" id="392030"/>
    <lineage>
        <taxon>Eukaryota</taxon>
        <taxon>Metazoa</taxon>
        <taxon>Spiralia</taxon>
        <taxon>Gnathifera</taxon>
        <taxon>Rotifera</taxon>
        <taxon>Eurotatoria</taxon>
        <taxon>Bdelloidea</taxon>
        <taxon>Philodinida</taxon>
        <taxon>Philodinidae</taxon>
        <taxon>Rotaria</taxon>
    </lineage>
</organism>
<dbReference type="EMBL" id="CAJOBI010363593">
    <property type="protein sequence ID" value="CAF5227304.1"/>
    <property type="molecule type" value="Genomic_DNA"/>
</dbReference>
<dbReference type="AlphaFoldDB" id="A0A8S3KHC8"/>
<feature type="non-terminal residue" evidence="1">
    <location>
        <position position="56"/>
    </location>
</feature>
<evidence type="ECO:0000313" key="2">
    <source>
        <dbReference type="Proteomes" id="UP000676336"/>
    </source>
</evidence>
<accession>A0A8S3KHC8</accession>
<feature type="non-terminal residue" evidence="1">
    <location>
        <position position="1"/>
    </location>
</feature>
<reference evidence="1" key="1">
    <citation type="submission" date="2021-02" db="EMBL/GenBank/DDBJ databases">
        <authorList>
            <person name="Nowell W R."/>
        </authorList>
    </citation>
    <scope>NUCLEOTIDE SEQUENCE</scope>
</reference>
<evidence type="ECO:0000313" key="1">
    <source>
        <dbReference type="EMBL" id="CAF5227304.1"/>
    </source>
</evidence>
<gene>
    <name evidence="1" type="ORF">SMN809_LOCUS85197</name>
</gene>